<feature type="compositionally biased region" description="Basic and acidic residues" evidence="2">
    <location>
        <begin position="1035"/>
        <end position="1056"/>
    </location>
</feature>
<feature type="compositionally biased region" description="Polar residues" evidence="2">
    <location>
        <begin position="772"/>
        <end position="782"/>
    </location>
</feature>
<proteinExistence type="predicted"/>
<evidence type="ECO:0000313" key="4">
    <source>
        <dbReference type="Proteomes" id="UP000515135"/>
    </source>
</evidence>
<reference evidence="5" key="1">
    <citation type="submission" date="2025-08" db="UniProtKB">
        <authorList>
            <consortium name="RefSeq"/>
        </authorList>
    </citation>
    <scope>IDENTIFICATION</scope>
    <source>
        <tissue evidence="5">Gonad</tissue>
    </source>
</reference>
<protein>
    <submittedName>
        <fullName evidence="5">FH1/FH2 domain-containing protein 3-like isoform X15</fullName>
    </submittedName>
</protein>
<feature type="compositionally biased region" description="Basic and acidic residues" evidence="2">
    <location>
        <begin position="629"/>
        <end position="666"/>
    </location>
</feature>
<evidence type="ECO:0000256" key="2">
    <source>
        <dbReference type="SAM" id="MobiDB-lite"/>
    </source>
</evidence>
<feature type="compositionally biased region" description="Basic and acidic residues" evidence="2">
    <location>
        <begin position="501"/>
        <end position="533"/>
    </location>
</feature>
<sequence length="1231" mass="139285">MATFTCRVQFLDDTDPFSSTNFPEPTRPPTYTFNMYIPLIEQIGTVHTLLRAPHKIEDCALQISHNGTYLDLDSTLDEQREYLEGFEDSRKNSMILRTQLSVRVHACIEKLLNSSGRELRRALFSLKQIFQDDKDLVHEFVNSEGLTCLIKVGVEADQNYQNYILRALGQVMLYVDGMNGVINHNETIQWLYSLISSKFRLVVKTTLKLLLVFVEYTENNALLLVQAVDAVDNSRGHKPWSNIMDVLNERDAVDTELLVYAMTLVNKTLNAVPDQDTFYDVTDSLEEQGLEKIIQRHLTKKGSDLDLVEQMKIYETALKFEDGEENIPESSQNTLRKTRRTISQTISDEARQSLRKSRRHSLNAGDSSPSPGGKGRTETRGRTETDGETRRSRYSTESETSDDSGDRKSRYSSGVTRQPRESTIAEAPKQNGLSGSTESGKRRSWRDRVYGGQEETSSNSVSGDGYNRGGRRSWREELSKFDHILGTTYGISANRHSRYKTRTDSDTDNKDKDRNEEKSSKNEEKKTEPEPKTKRGTLYEILKSMEDKKKQEMEPKKTPEELEEERKLAEEQRLKEVYAEEARKRWKERYLEETELVRSDPDFWRKAEEIQQKRKEEAAKASYQRQSHSWRDDVAKQLEYAKKLEEEERKVLELERQKREEERRELFPPPSTEANDIPLPDAALTETNDKPDTLANMPKSEEDTELETEQEAEYDEDELVNGDEEEEDEEDEEEDVEEGQECDEDMSVENEDQESSAAQDKLRTLHIDESDLQPSEPSSPQDTNDELVFPSPDNHDTQSIHSTPDSPPATPGEASPVIPDELLPDNTDDSPPVSIDDSPRVSIDEPSSPVTLDELPPIIPDQLPPVTVDDSPTIILDELPPLPLVVDDEISPPPGLYRVERTTERLSSSEQTESTSLTNGQGSTPRQSRRERMAALQKEQMAMEKDKDEDERTESVSDEPVTPTSPDMGPVSPTGQSGGLTSNKRWMLAMFYAQNREGKMGDEDEDSDESKDSESKEGKEKRRLSIETSETISSRMEKVQQKQKEDVSSPTEKKQPEITSKGKVAAVAEKLKSGAILDEEKMVNGLQAMRAEEKKEEKKPPPPPPKSEQDQLWENLMNTDRQLIIKDMDFTDLIGDDDMDVLSPFHGMASSTDAPPRPPPNLFGGPPPPPCVFPGGIPPPPPPSLAIPGGPHHPLLPHSAGPLHPLEHPLPLLKPRGPATWGLRPRTVPFQ</sequence>
<feature type="region of interest" description="Disordered" evidence="2">
    <location>
        <begin position="995"/>
        <end position="1112"/>
    </location>
</feature>
<dbReference type="Pfam" id="PF24959">
    <property type="entry name" value="FH3_FHOD1-3"/>
    <property type="match status" value="1"/>
</dbReference>
<feature type="compositionally biased region" description="Acidic residues" evidence="2">
    <location>
        <begin position="702"/>
        <end position="754"/>
    </location>
</feature>
<dbReference type="FunFam" id="1.25.10.10:FF:000056">
    <property type="entry name" value="FH1/FH2 domain-containing protein 3 isoform X1"/>
    <property type="match status" value="1"/>
</dbReference>
<evidence type="ECO:0000256" key="1">
    <source>
        <dbReference type="ARBA" id="ARBA00023203"/>
    </source>
</evidence>
<dbReference type="GO" id="GO:0005856">
    <property type="term" value="C:cytoskeleton"/>
    <property type="evidence" value="ECO:0007669"/>
    <property type="project" value="TreeGrafter"/>
</dbReference>
<dbReference type="PROSITE" id="PS51232">
    <property type="entry name" value="GBD_FH3"/>
    <property type="match status" value="1"/>
</dbReference>
<dbReference type="Pfam" id="PF18382">
    <property type="entry name" value="Formin_GBD_N"/>
    <property type="match status" value="1"/>
</dbReference>
<feature type="domain" description="GBD/FH3" evidence="3">
    <location>
        <begin position="41"/>
        <end position="412"/>
    </location>
</feature>
<evidence type="ECO:0000259" key="3">
    <source>
        <dbReference type="PROSITE" id="PS51232"/>
    </source>
</evidence>
<keyword evidence="1" id="KW-0009">Actin-binding</keyword>
<feature type="region of interest" description="Disordered" evidence="2">
    <location>
        <begin position="611"/>
        <end position="983"/>
    </location>
</feature>
<dbReference type="Gene3D" id="1.25.10.10">
    <property type="entry name" value="Leucine-rich Repeat Variant"/>
    <property type="match status" value="1"/>
</dbReference>
<evidence type="ECO:0000313" key="5">
    <source>
        <dbReference type="RefSeq" id="XP_019629385.1"/>
    </source>
</evidence>
<dbReference type="GO" id="GO:0051015">
    <property type="term" value="F:actin filament binding"/>
    <property type="evidence" value="ECO:0007669"/>
    <property type="project" value="TreeGrafter"/>
</dbReference>
<dbReference type="InterPro" id="IPR016024">
    <property type="entry name" value="ARM-type_fold"/>
</dbReference>
<keyword evidence="4" id="KW-1185">Reference proteome</keyword>
<dbReference type="InterPro" id="IPR056771">
    <property type="entry name" value="FH3_FHOD1-3-like"/>
</dbReference>
<feature type="compositionally biased region" description="Pro residues" evidence="2">
    <location>
        <begin position="1155"/>
        <end position="1185"/>
    </location>
</feature>
<feature type="region of interest" description="Disordered" evidence="2">
    <location>
        <begin position="324"/>
        <end position="472"/>
    </location>
</feature>
<feature type="compositionally biased region" description="Basic and acidic residues" evidence="2">
    <location>
        <begin position="1010"/>
        <end position="1025"/>
    </location>
</feature>
<gene>
    <name evidence="5" type="primary">LOC109473773</name>
</gene>
<dbReference type="SUPFAM" id="SSF48371">
    <property type="entry name" value="ARM repeat"/>
    <property type="match status" value="1"/>
</dbReference>
<feature type="compositionally biased region" description="Low complexity" evidence="2">
    <location>
        <begin position="1186"/>
        <end position="1215"/>
    </location>
</feature>
<dbReference type="GO" id="GO:0030866">
    <property type="term" value="P:cortical actin cytoskeleton organization"/>
    <property type="evidence" value="ECO:0007669"/>
    <property type="project" value="TreeGrafter"/>
</dbReference>
<dbReference type="AlphaFoldDB" id="A0A6P4YJ01"/>
<dbReference type="OrthoDB" id="9806920at2759"/>
<feature type="compositionally biased region" description="Low complexity" evidence="2">
    <location>
        <begin position="905"/>
        <end position="918"/>
    </location>
</feature>
<dbReference type="InterPro" id="IPR011989">
    <property type="entry name" value="ARM-like"/>
</dbReference>
<name>A0A6P4YJ01_BRABE</name>
<feature type="compositionally biased region" description="Polar residues" evidence="2">
    <location>
        <begin position="973"/>
        <end position="983"/>
    </location>
</feature>
<accession>A0A6P4YJ01</accession>
<organism evidence="4 5">
    <name type="scientific">Branchiostoma belcheri</name>
    <name type="common">Amphioxus</name>
    <dbReference type="NCBI Taxonomy" id="7741"/>
    <lineage>
        <taxon>Eukaryota</taxon>
        <taxon>Metazoa</taxon>
        <taxon>Chordata</taxon>
        <taxon>Cephalochordata</taxon>
        <taxon>Leptocardii</taxon>
        <taxon>Amphioxiformes</taxon>
        <taxon>Branchiostomatidae</taxon>
        <taxon>Branchiostoma</taxon>
    </lineage>
</organism>
<dbReference type="Proteomes" id="UP000515135">
    <property type="component" value="Unplaced"/>
</dbReference>
<dbReference type="InterPro" id="IPR041387">
    <property type="entry name" value="FHOD1_GBD_N"/>
</dbReference>
<dbReference type="PANTHER" id="PTHR45920">
    <property type="entry name" value="FORMIN HOMOLOGY 2 DOMAIN CONTAINING, ISOFORM I"/>
    <property type="match status" value="1"/>
</dbReference>
<feature type="region of interest" description="Disordered" evidence="2">
    <location>
        <begin position="485"/>
        <end position="571"/>
    </location>
</feature>
<dbReference type="PANTHER" id="PTHR45920:SF4">
    <property type="entry name" value="FORMIN HOMOLOGY 2 DOMAIN CONTAINING, ISOFORM I"/>
    <property type="match status" value="1"/>
</dbReference>
<feature type="compositionally biased region" description="Polar residues" evidence="2">
    <location>
        <begin position="328"/>
        <end position="347"/>
    </location>
</feature>
<dbReference type="RefSeq" id="XP_019629385.1">
    <property type="nucleotide sequence ID" value="XM_019773826.1"/>
</dbReference>
<feature type="region of interest" description="Disordered" evidence="2">
    <location>
        <begin position="1149"/>
        <end position="1231"/>
    </location>
</feature>
<feature type="compositionally biased region" description="Basic and acidic residues" evidence="2">
    <location>
        <begin position="543"/>
        <end position="571"/>
    </location>
</feature>
<dbReference type="GeneID" id="109473773"/>
<feature type="compositionally biased region" description="Basic and acidic residues" evidence="2">
    <location>
        <begin position="1090"/>
        <end position="1100"/>
    </location>
</feature>
<feature type="compositionally biased region" description="Basic and acidic residues" evidence="2">
    <location>
        <begin position="760"/>
        <end position="769"/>
    </location>
</feature>
<dbReference type="GO" id="GO:0005737">
    <property type="term" value="C:cytoplasm"/>
    <property type="evidence" value="ECO:0007669"/>
    <property type="project" value="TreeGrafter"/>
</dbReference>
<dbReference type="InterPro" id="IPR014768">
    <property type="entry name" value="GBD/FH3_dom"/>
</dbReference>
<feature type="compositionally biased region" description="Basic and acidic residues" evidence="2">
    <location>
        <begin position="375"/>
        <end position="396"/>
    </location>
</feature>